<reference evidence="1 2" key="1">
    <citation type="submission" date="2020-05" db="EMBL/GenBank/DDBJ databases">
        <title>Sulfurimonas marisnigri, sp. nov., and Sulfurimonas baltica, sp. nov., manganese oxide reducing chemolithoautotrophs of the class Epsilonproteobacteria isolated from the pelagic redoxclines of the Black and Baltic Seas and emended description of the genus Sulfurimonas.</title>
        <authorList>
            <person name="Henkel J.V."/>
            <person name="Laudan C."/>
            <person name="Werner J."/>
            <person name="Neu T."/>
            <person name="Plewe S."/>
            <person name="Sproer C."/>
            <person name="Bunk B."/>
            <person name="Schulz-Vogt H.N."/>
        </authorList>
    </citation>
    <scope>NUCLEOTIDE SEQUENCE [LARGE SCALE GENOMIC DNA]</scope>
    <source>
        <strain evidence="1 2">GD2</strain>
    </source>
</reference>
<dbReference type="EMBL" id="CP054492">
    <property type="protein sequence ID" value="QOY53040.1"/>
    <property type="molecule type" value="Genomic_DNA"/>
</dbReference>
<accession>A0A7S7RP28</accession>
<dbReference type="RefSeq" id="WP_194371708.1">
    <property type="nucleotide sequence ID" value="NZ_CP054492.1"/>
</dbReference>
<evidence type="ECO:0000313" key="2">
    <source>
        <dbReference type="Proteomes" id="UP000593994"/>
    </source>
</evidence>
<sequence>MKISHLSYTVHADESFLCKLKDFLTTLKLFVFDFNILTNTYSYKINLNSYMESDYVGSDLLLHLGGEMKAIGKVLLTIQLIDSQQFKISYLDIGKEVTLEESNKIDKVGGYSDCMIFYRKILSNNDLLQHEYKIFKKISAFVLAQPLTVETSLNSIEFNSKFFDYKEYGTSTKKAREVFKDSTLSQLVETDASHLTYKMQRANVDETVYTNPVYKYKASITDPQKIVDLYHTKKNLPVQKLSDMTETRVLQALSSIIISKLKGNKKLVTVQKDATNGYHVITDAALSKSWVAPINTKDGVVLTFDSLFEPNTNYASLSTVKEKYNLKFYNCVGNITATEYKKIDDKSEVTITPEDYIYDGKDKVIKTFPTTYAKDYDLDTLNTKTEYVATLQVNDFVKSDDTSYTLSELEGVASYLSKVAANYIVGNYKNTYHEIHEPLLVIPLVIHDELQKNIKGCSKVEDLGAGGYSFMNDFYTTHDNLLWNLRQVI</sequence>
<gene>
    <name evidence="1" type="ORF">HUE88_04985</name>
</gene>
<keyword evidence="2" id="KW-1185">Reference proteome</keyword>
<organism evidence="1 2">
    <name type="scientific">Candidatus Sulfurimonas baltica</name>
    <dbReference type="NCBI Taxonomy" id="2740404"/>
    <lineage>
        <taxon>Bacteria</taxon>
        <taxon>Pseudomonadati</taxon>
        <taxon>Campylobacterota</taxon>
        <taxon>Epsilonproteobacteria</taxon>
        <taxon>Campylobacterales</taxon>
        <taxon>Sulfurimonadaceae</taxon>
        <taxon>Sulfurimonas</taxon>
    </lineage>
</organism>
<dbReference type="Proteomes" id="UP000593994">
    <property type="component" value="Chromosome"/>
</dbReference>
<dbReference type="AlphaFoldDB" id="A0A7S7RP28"/>
<name>A0A7S7RP28_9BACT</name>
<protein>
    <submittedName>
        <fullName evidence="1">Uncharacterized protein</fullName>
    </submittedName>
</protein>
<evidence type="ECO:0000313" key="1">
    <source>
        <dbReference type="EMBL" id="QOY53040.1"/>
    </source>
</evidence>
<proteinExistence type="predicted"/>
<dbReference type="KEGG" id="sbal:HUE88_04985"/>